<feature type="region of interest" description="Disordered" evidence="10">
    <location>
        <begin position="211"/>
        <end position="263"/>
    </location>
</feature>
<dbReference type="InterPro" id="IPR019358">
    <property type="entry name" value="NEMP_fam"/>
</dbReference>
<evidence type="ECO:0000256" key="11">
    <source>
        <dbReference type="SAM" id="Phobius"/>
    </source>
</evidence>
<dbReference type="PANTHER" id="PTHR31587:SF4">
    <property type="entry name" value="TRANSMEMBRANE PROTEIN (DUF2215)"/>
    <property type="match status" value="1"/>
</dbReference>
<feature type="compositionally biased region" description="Gly residues" evidence="10">
    <location>
        <begin position="69"/>
        <end position="80"/>
    </location>
</feature>
<evidence type="ECO:0000313" key="13">
    <source>
        <dbReference type="EnsemblPlants" id="EMT08444"/>
    </source>
</evidence>
<evidence type="ECO:0000256" key="6">
    <source>
        <dbReference type="ARBA" id="ARBA00022729"/>
    </source>
</evidence>
<dbReference type="InterPro" id="IPR006861">
    <property type="entry name" value="HABP4_PAIRBP1-bd"/>
</dbReference>
<feature type="compositionally biased region" description="Acidic residues" evidence="10">
    <location>
        <begin position="250"/>
        <end position="263"/>
    </location>
</feature>
<feature type="compositionally biased region" description="Basic and acidic residues" evidence="10">
    <location>
        <begin position="823"/>
        <end position="833"/>
    </location>
</feature>
<dbReference type="EnsemblPlants" id="EMT08444">
    <property type="protein sequence ID" value="EMT08444"/>
    <property type="gene ID" value="F775_29168"/>
</dbReference>
<evidence type="ECO:0000259" key="12">
    <source>
        <dbReference type="SMART" id="SM01233"/>
    </source>
</evidence>
<comment type="subcellular location">
    <subcellularLocation>
        <location evidence="1">Cytoplasm</location>
    </subcellularLocation>
    <subcellularLocation>
        <location evidence="2">Nucleus inner membrane</location>
        <topology evidence="2">Multi-pass membrane protein</topology>
        <orientation evidence="2">Nucleoplasmic side</orientation>
    </subcellularLocation>
</comment>
<evidence type="ECO:0000256" key="5">
    <source>
        <dbReference type="ARBA" id="ARBA00022692"/>
    </source>
</evidence>
<keyword evidence="8 11" id="KW-0472">Membrane</keyword>
<evidence type="ECO:0000256" key="3">
    <source>
        <dbReference type="ARBA" id="ARBA00005748"/>
    </source>
</evidence>
<feature type="transmembrane region" description="Helical" evidence="11">
    <location>
        <begin position="637"/>
        <end position="657"/>
    </location>
</feature>
<comment type="similarity">
    <text evidence="3">Belongs to the NEMP family.</text>
</comment>
<dbReference type="GO" id="GO:0003676">
    <property type="term" value="F:nucleic acid binding"/>
    <property type="evidence" value="ECO:0007669"/>
    <property type="project" value="UniProtKB-ARBA"/>
</dbReference>
<feature type="compositionally biased region" description="Basic and acidic residues" evidence="10">
    <location>
        <begin position="211"/>
        <end position="224"/>
    </location>
</feature>
<feature type="transmembrane region" description="Helical" evidence="11">
    <location>
        <begin position="605"/>
        <end position="625"/>
    </location>
</feature>
<dbReference type="InterPro" id="IPR019084">
    <property type="entry name" value="STM1-like_N"/>
</dbReference>
<evidence type="ECO:0000256" key="7">
    <source>
        <dbReference type="ARBA" id="ARBA00022989"/>
    </source>
</evidence>
<evidence type="ECO:0000256" key="8">
    <source>
        <dbReference type="ARBA" id="ARBA00023136"/>
    </source>
</evidence>
<keyword evidence="6" id="KW-0732">Signal</keyword>
<evidence type="ECO:0000256" key="2">
    <source>
        <dbReference type="ARBA" id="ARBA00004575"/>
    </source>
</evidence>
<protein>
    <recommendedName>
        <fullName evidence="12">Hyaluronan/mRNA-binding protein domain-containing protein</fullName>
    </recommendedName>
</protein>
<evidence type="ECO:0000256" key="9">
    <source>
        <dbReference type="ARBA" id="ARBA00023242"/>
    </source>
</evidence>
<feature type="transmembrane region" description="Helical" evidence="11">
    <location>
        <begin position="505"/>
        <end position="526"/>
    </location>
</feature>
<dbReference type="GO" id="GO:0005637">
    <property type="term" value="C:nuclear inner membrane"/>
    <property type="evidence" value="ECO:0007669"/>
    <property type="project" value="UniProtKB-SubCell"/>
</dbReference>
<accession>M8BNU5</accession>
<dbReference type="Pfam" id="PF04774">
    <property type="entry name" value="HABP4_PAI-RBP1"/>
    <property type="match status" value="2"/>
</dbReference>
<feature type="compositionally biased region" description="Low complexity" evidence="10">
    <location>
        <begin position="29"/>
        <end position="43"/>
    </location>
</feature>
<feature type="domain" description="Hyaluronan/mRNA-binding protein" evidence="12">
    <location>
        <begin position="155"/>
        <end position="288"/>
    </location>
</feature>
<keyword evidence="7 11" id="KW-1133">Transmembrane helix</keyword>
<reference evidence="13" key="1">
    <citation type="submission" date="2015-06" db="UniProtKB">
        <authorList>
            <consortium name="EnsemblPlants"/>
        </authorList>
    </citation>
    <scope>IDENTIFICATION</scope>
</reference>
<organism evidence="13">
    <name type="scientific">Aegilops tauschii</name>
    <name type="common">Tausch's goatgrass</name>
    <name type="synonym">Aegilops squarrosa</name>
    <dbReference type="NCBI Taxonomy" id="37682"/>
    <lineage>
        <taxon>Eukaryota</taxon>
        <taxon>Viridiplantae</taxon>
        <taxon>Streptophyta</taxon>
        <taxon>Embryophyta</taxon>
        <taxon>Tracheophyta</taxon>
        <taxon>Spermatophyta</taxon>
        <taxon>Magnoliopsida</taxon>
        <taxon>Liliopsida</taxon>
        <taxon>Poales</taxon>
        <taxon>Poaceae</taxon>
        <taxon>BOP clade</taxon>
        <taxon>Pooideae</taxon>
        <taxon>Triticodae</taxon>
        <taxon>Triticeae</taxon>
        <taxon>Triticinae</taxon>
        <taxon>Aegilops</taxon>
    </lineage>
</organism>
<feature type="region of interest" description="Disordered" evidence="10">
    <location>
        <begin position="812"/>
        <end position="833"/>
    </location>
</feature>
<name>M8BNU5_AEGTA</name>
<feature type="region of interest" description="Disordered" evidence="10">
    <location>
        <begin position="29"/>
        <end position="184"/>
    </location>
</feature>
<feature type="compositionally biased region" description="Gly residues" evidence="10">
    <location>
        <begin position="108"/>
        <end position="120"/>
    </location>
</feature>
<dbReference type="Pfam" id="PF10225">
    <property type="entry name" value="NEMP"/>
    <property type="match status" value="1"/>
</dbReference>
<feature type="region of interest" description="Disordered" evidence="10">
    <location>
        <begin position="348"/>
        <end position="368"/>
    </location>
</feature>
<evidence type="ECO:0000256" key="1">
    <source>
        <dbReference type="ARBA" id="ARBA00004496"/>
    </source>
</evidence>
<sequence>MATVNPFDLLGDDEGDDPTQLLAKAAALAQKAEAKKAAAPPAAGKGGARTVANLPTKPPPPGQAANESRGGGPLSRGGYGRGERGSGRGGRGGYGQNRDYASEDTNGYRGGYGARTGGEEGAQDRERAPRQPYQGGGRRGGYREGEFGDDSERPPRRNYERQSGTGRGYEIKREGAGRGNWGTTSDEIVAQLFIRRVVKWEVTCGVVLVTRETEALKQDEKAPAPEKQGAPEDAPQADENKATKDGAAVVEEEKEEDNEMTLDEFEKVMEEKRKALAALKKSEERKVEIDKDLQAMQLLSTKKGNDEVFIKLGADKEALKKKENAEREERAKKSVSINEFLKPAEGERFYGGRGRGGRGRGDRGGFRGGFGGGGYHGPPPAPAIQDQNQFPTLGGKFLLSSDASDPSDTVRVIIWGQRHQLASTHPHVIGLAALLGFIRGAVVPRPPRSSASQKHFRSISLLMASPVPKSGLWAQSLSPYDNRILDFRMPADPSRSVVVSTEEEFLLHRVVFLVLGMVLMALAHTLSQSLVFYYGGAMTIGIFLVVLIILFQGMKLLPTGRKSSLAIFAYSSVVGMTTYFLHYLSGLLRSILVEMGIAEDMHNPLGIFLLVCVILAGAWFGFWGVRKLVLTEEGSVDAGVAYFVEWAILIVSAVLILQSSLDYLLAFAALVFCIIIKTVSRIEGMSGFMRHLSSGLSKGITRGLSRYEDLGGYSNTNGTHQDGFSKLHGEYLKHTPRRNSPLSGSQKKISSQVLDRDSYYSTYHTTPERRKFTKEEYEAVTKEETRKGMQQLLSSPDFNRWALANADRISVTPAGSGRSSSRSQERHRFFGLF</sequence>
<keyword evidence="9" id="KW-0539">Nucleus</keyword>
<dbReference type="AlphaFoldDB" id="M8BNU5"/>
<evidence type="ECO:0000256" key="10">
    <source>
        <dbReference type="SAM" id="MobiDB-lite"/>
    </source>
</evidence>
<keyword evidence="4" id="KW-0963">Cytoplasm</keyword>
<dbReference type="GO" id="GO:0005737">
    <property type="term" value="C:cytoplasm"/>
    <property type="evidence" value="ECO:0007669"/>
    <property type="project" value="UniProtKB-SubCell"/>
</dbReference>
<feature type="transmembrane region" description="Helical" evidence="11">
    <location>
        <begin position="565"/>
        <end position="585"/>
    </location>
</feature>
<dbReference type="SMART" id="SM01233">
    <property type="entry name" value="HABP4_PAI-RBP1"/>
    <property type="match status" value="1"/>
</dbReference>
<keyword evidence="5 11" id="KW-0812">Transmembrane</keyword>
<feature type="transmembrane region" description="Helical" evidence="11">
    <location>
        <begin position="663"/>
        <end position="680"/>
    </location>
</feature>
<dbReference type="PANTHER" id="PTHR31587">
    <property type="entry name" value="TRANSMEMBRANE PROTEIN (DUF2215)"/>
    <property type="match status" value="1"/>
</dbReference>
<evidence type="ECO:0000256" key="4">
    <source>
        <dbReference type="ARBA" id="ARBA00022490"/>
    </source>
</evidence>
<feature type="transmembrane region" description="Helical" evidence="11">
    <location>
        <begin position="532"/>
        <end position="553"/>
    </location>
</feature>
<dbReference type="Pfam" id="PF09598">
    <property type="entry name" value="Stm1_N"/>
    <property type="match status" value="1"/>
</dbReference>
<proteinExistence type="inferred from homology"/>
<feature type="compositionally biased region" description="Basic and acidic residues" evidence="10">
    <location>
        <begin position="141"/>
        <end position="160"/>
    </location>
</feature>